<feature type="signal peptide" evidence="3">
    <location>
        <begin position="1"/>
        <end position="24"/>
    </location>
</feature>
<evidence type="ECO:0000256" key="1">
    <source>
        <dbReference type="SAM" id="MobiDB-lite"/>
    </source>
</evidence>
<dbReference type="EMBL" id="FUWM01000007">
    <property type="protein sequence ID" value="SJZ46943.1"/>
    <property type="molecule type" value="Genomic_DNA"/>
</dbReference>
<evidence type="ECO:0000256" key="3">
    <source>
        <dbReference type="SAM" id="SignalP"/>
    </source>
</evidence>
<evidence type="ECO:0000313" key="5">
    <source>
        <dbReference type="Proteomes" id="UP000190625"/>
    </source>
</evidence>
<proteinExistence type="predicted"/>
<name>A0A1T4KX69_9FIRM</name>
<feature type="region of interest" description="Disordered" evidence="1">
    <location>
        <begin position="311"/>
        <end position="334"/>
    </location>
</feature>
<keyword evidence="5" id="KW-1185">Reference proteome</keyword>
<dbReference type="AlphaFoldDB" id="A0A1T4KX69"/>
<keyword evidence="2" id="KW-0812">Transmembrane</keyword>
<keyword evidence="3" id="KW-0732">Signal</keyword>
<dbReference type="STRING" id="142842.SAMN02745118_00922"/>
<dbReference type="RefSeq" id="WP_078809418.1">
    <property type="nucleotide sequence ID" value="NZ_FUWM01000007.1"/>
</dbReference>
<organism evidence="4 5">
    <name type="scientific">Selenihalanaerobacter shriftii</name>
    <dbReference type="NCBI Taxonomy" id="142842"/>
    <lineage>
        <taxon>Bacteria</taxon>
        <taxon>Bacillati</taxon>
        <taxon>Bacillota</taxon>
        <taxon>Clostridia</taxon>
        <taxon>Halanaerobiales</taxon>
        <taxon>Halobacteroidaceae</taxon>
        <taxon>Selenihalanaerobacter</taxon>
    </lineage>
</organism>
<dbReference type="Proteomes" id="UP000190625">
    <property type="component" value="Unassembled WGS sequence"/>
</dbReference>
<feature type="chain" id="PRO_5010571110" evidence="3">
    <location>
        <begin position="25"/>
        <end position="334"/>
    </location>
</feature>
<keyword evidence="2" id="KW-1133">Transmembrane helix</keyword>
<evidence type="ECO:0000313" key="4">
    <source>
        <dbReference type="EMBL" id="SJZ46943.1"/>
    </source>
</evidence>
<sequence length="334" mass="36873">MKRAISSFVILTLLLSLMSFNLWAGEIQPTFSIKKLNVVEEKIYGHQTAKPLLIRIKDLEKELYGRKMSGSLIERANRITNVVLTNQPHRPSLLFTLSAVEWSLQQQVSQGPIKERLAKLEKLLLGEEQSGSISSRIGKLLNYSLPQGKIKVKEIDIPSHTLVKIELLEKLNSSQVRKGEKIPYRVVNDILVDGKLVLPAGSRGKVTVTGVEEAKSFGQDGKIKLDFNKIALMDGTKVGLNIAKKAMEENRSMKMAVGASILGTAILGPAGLVTGYFVKGDDKVIKANQPFYVETQFPVVVFGIPIEPSMKDEADMKGNVSKSDESNMKDKAKK</sequence>
<protein>
    <submittedName>
        <fullName evidence="4">Uncharacterized protein</fullName>
    </submittedName>
</protein>
<evidence type="ECO:0000256" key="2">
    <source>
        <dbReference type="SAM" id="Phobius"/>
    </source>
</evidence>
<keyword evidence="2" id="KW-0472">Membrane</keyword>
<accession>A0A1T4KX69</accession>
<feature type="transmembrane region" description="Helical" evidence="2">
    <location>
        <begin position="255"/>
        <end position="278"/>
    </location>
</feature>
<gene>
    <name evidence="4" type="ORF">SAMN02745118_00922</name>
</gene>
<dbReference type="OrthoDB" id="581815at2"/>
<reference evidence="5" key="1">
    <citation type="submission" date="2017-02" db="EMBL/GenBank/DDBJ databases">
        <authorList>
            <person name="Varghese N."/>
            <person name="Submissions S."/>
        </authorList>
    </citation>
    <scope>NUCLEOTIDE SEQUENCE [LARGE SCALE GENOMIC DNA]</scope>
    <source>
        <strain evidence="5">ATCC BAA-73</strain>
    </source>
</reference>